<evidence type="ECO:0000313" key="1">
    <source>
        <dbReference type="EMBL" id="ESA12504.1"/>
    </source>
</evidence>
<protein>
    <submittedName>
        <fullName evidence="1">Uncharacterized protein</fullName>
    </submittedName>
</protein>
<dbReference type="EMBL" id="KI284868">
    <property type="protein sequence ID" value="ESA12504.1"/>
    <property type="molecule type" value="Genomic_DNA"/>
</dbReference>
<reference evidence="1" key="1">
    <citation type="submission" date="2013-07" db="EMBL/GenBank/DDBJ databases">
        <title>The genome of an arbuscular mycorrhizal fungus provides insights into the evolution of the oldest plant symbiosis.</title>
        <authorList>
            <consortium name="DOE Joint Genome Institute"/>
            <person name="Tisserant E."/>
            <person name="Malbreil M."/>
            <person name="Kuo A."/>
            <person name="Kohler A."/>
            <person name="Symeonidi A."/>
            <person name="Balestrini R."/>
            <person name="Charron P."/>
            <person name="Duensing N."/>
            <person name="Frei-dit-Frey N."/>
            <person name="Gianinazzi-Pearson V."/>
            <person name="Gilbert B."/>
            <person name="Handa Y."/>
            <person name="Hijri M."/>
            <person name="Kaul R."/>
            <person name="Kawaguchi M."/>
            <person name="Krajinski F."/>
            <person name="Lammers P."/>
            <person name="Lapierre D."/>
            <person name="Masclaux F.G."/>
            <person name="Murat C."/>
            <person name="Morin E."/>
            <person name="Ndikumana S."/>
            <person name="Pagni M."/>
            <person name="Petitpierre D."/>
            <person name="Requena N."/>
            <person name="Rosikiewicz P."/>
            <person name="Riley R."/>
            <person name="Saito K."/>
            <person name="San Clemente H."/>
            <person name="Shapiro H."/>
            <person name="van Tuinen D."/>
            <person name="Becard G."/>
            <person name="Bonfante P."/>
            <person name="Paszkowski U."/>
            <person name="Shachar-Hill Y."/>
            <person name="Young J.P."/>
            <person name="Sanders I.R."/>
            <person name="Henrissat B."/>
            <person name="Rensing S.A."/>
            <person name="Grigoriev I.V."/>
            <person name="Corradi N."/>
            <person name="Roux C."/>
            <person name="Martin F."/>
        </authorList>
    </citation>
    <scope>NUCLEOTIDE SEQUENCE</scope>
    <source>
        <strain evidence="1">DAOM 197198</strain>
    </source>
</reference>
<proteinExistence type="predicted"/>
<dbReference type="AlphaFoldDB" id="U9TWI1"/>
<name>U9TWI1_RHIID</name>
<accession>U9TWI1</accession>
<organism evidence="1">
    <name type="scientific">Rhizophagus irregularis (strain DAOM 181602 / DAOM 197198 / MUCL 43194)</name>
    <name type="common">Arbuscular mycorrhizal fungus</name>
    <name type="synonym">Glomus intraradices</name>
    <dbReference type="NCBI Taxonomy" id="747089"/>
    <lineage>
        <taxon>Eukaryota</taxon>
        <taxon>Fungi</taxon>
        <taxon>Fungi incertae sedis</taxon>
        <taxon>Mucoromycota</taxon>
        <taxon>Glomeromycotina</taxon>
        <taxon>Glomeromycetes</taxon>
        <taxon>Glomerales</taxon>
        <taxon>Glomeraceae</taxon>
        <taxon>Rhizophagus</taxon>
    </lineage>
</organism>
<gene>
    <name evidence="1" type="ORF">GLOINDRAFT_183991</name>
</gene>
<sequence>MFLKKFCAKMDELKYKLCTVRNERFLTINLIMKKCRRCYNEKNDPKKSTLRKKHGSRCT</sequence>
<dbReference type="HOGENOM" id="CLU_2961969_0_0_1"/>